<evidence type="ECO:0000313" key="2">
    <source>
        <dbReference type="Proteomes" id="UP001057402"/>
    </source>
</evidence>
<keyword evidence="2" id="KW-1185">Reference proteome</keyword>
<comment type="caution">
    <text evidence="1">The sequence shown here is derived from an EMBL/GenBank/DDBJ whole genome shotgun (WGS) entry which is preliminary data.</text>
</comment>
<evidence type="ECO:0000313" key="1">
    <source>
        <dbReference type="EMBL" id="KAI4380559.1"/>
    </source>
</evidence>
<name>A0ACB9RNZ2_9MYRT</name>
<protein>
    <submittedName>
        <fullName evidence="1">Uncharacterized protein</fullName>
    </submittedName>
</protein>
<dbReference type="EMBL" id="CM042882">
    <property type="protein sequence ID" value="KAI4380559.1"/>
    <property type="molecule type" value="Genomic_DNA"/>
</dbReference>
<gene>
    <name evidence="1" type="ORF">MLD38_006736</name>
</gene>
<proteinExistence type="predicted"/>
<accession>A0ACB9RNZ2</accession>
<reference evidence="2" key="1">
    <citation type="journal article" date="2023" name="Front. Plant Sci.">
        <title>Chromosomal-level genome assembly of Melastoma candidum provides insights into trichome evolution.</title>
        <authorList>
            <person name="Zhong Y."/>
            <person name="Wu W."/>
            <person name="Sun C."/>
            <person name="Zou P."/>
            <person name="Liu Y."/>
            <person name="Dai S."/>
            <person name="Zhou R."/>
        </authorList>
    </citation>
    <scope>NUCLEOTIDE SEQUENCE [LARGE SCALE GENOMIC DNA]</scope>
</reference>
<dbReference type="Proteomes" id="UP001057402">
    <property type="component" value="Chromosome 3"/>
</dbReference>
<sequence>MWNKTTCSQQASEGRAFGRRRGDDRGIPSSQKQRRRPISSASWLSLHSIAREMAGGPAPFSDIAKKARCRMRTSSYCRSLLVMCLVRISGSA</sequence>
<organism evidence="1 2">
    <name type="scientific">Melastoma candidum</name>
    <dbReference type="NCBI Taxonomy" id="119954"/>
    <lineage>
        <taxon>Eukaryota</taxon>
        <taxon>Viridiplantae</taxon>
        <taxon>Streptophyta</taxon>
        <taxon>Embryophyta</taxon>
        <taxon>Tracheophyta</taxon>
        <taxon>Spermatophyta</taxon>
        <taxon>Magnoliopsida</taxon>
        <taxon>eudicotyledons</taxon>
        <taxon>Gunneridae</taxon>
        <taxon>Pentapetalae</taxon>
        <taxon>rosids</taxon>
        <taxon>malvids</taxon>
        <taxon>Myrtales</taxon>
        <taxon>Melastomataceae</taxon>
        <taxon>Melastomatoideae</taxon>
        <taxon>Melastomateae</taxon>
        <taxon>Melastoma</taxon>
    </lineage>
</organism>